<dbReference type="GeneID" id="54278723"/>
<sequence>MPERLDALCCVVVTLSCRPHRSSSLDVRTGSGTTMACGGLQARNTSDSSELDAKAEDPSCLGAWTLTGTDSVRT</sequence>
<dbReference type="RefSeq" id="XP_033386023.1">
    <property type="nucleotide sequence ID" value="XM_033521326.1"/>
</dbReference>
<dbReference type="PROSITE" id="PS51257">
    <property type="entry name" value="PROKAR_LIPOPROTEIN"/>
    <property type="match status" value="1"/>
</dbReference>
<accession>A0A6A5XZI1</accession>
<dbReference type="AlphaFoldDB" id="A0A6A5XZI1"/>
<dbReference type="Proteomes" id="UP000799778">
    <property type="component" value="Unassembled WGS sequence"/>
</dbReference>
<keyword evidence="2" id="KW-1185">Reference proteome</keyword>
<dbReference type="EMBL" id="ML978068">
    <property type="protein sequence ID" value="KAF2017684.1"/>
    <property type="molecule type" value="Genomic_DNA"/>
</dbReference>
<organism evidence="1 2">
    <name type="scientific">Aaosphaeria arxii CBS 175.79</name>
    <dbReference type="NCBI Taxonomy" id="1450172"/>
    <lineage>
        <taxon>Eukaryota</taxon>
        <taxon>Fungi</taxon>
        <taxon>Dikarya</taxon>
        <taxon>Ascomycota</taxon>
        <taxon>Pezizomycotina</taxon>
        <taxon>Dothideomycetes</taxon>
        <taxon>Pleosporomycetidae</taxon>
        <taxon>Pleosporales</taxon>
        <taxon>Pleosporales incertae sedis</taxon>
        <taxon>Aaosphaeria</taxon>
    </lineage>
</organism>
<evidence type="ECO:0000313" key="2">
    <source>
        <dbReference type="Proteomes" id="UP000799778"/>
    </source>
</evidence>
<gene>
    <name evidence="1" type="ORF">BU24DRAFT_156234</name>
</gene>
<proteinExistence type="predicted"/>
<name>A0A6A5XZI1_9PLEO</name>
<evidence type="ECO:0000313" key="1">
    <source>
        <dbReference type="EMBL" id="KAF2017684.1"/>
    </source>
</evidence>
<reference evidence="1" key="1">
    <citation type="journal article" date="2020" name="Stud. Mycol.">
        <title>101 Dothideomycetes genomes: a test case for predicting lifestyles and emergence of pathogens.</title>
        <authorList>
            <person name="Haridas S."/>
            <person name="Albert R."/>
            <person name="Binder M."/>
            <person name="Bloem J."/>
            <person name="Labutti K."/>
            <person name="Salamov A."/>
            <person name="Andreopoulos B."/>
            <person name="Baker S."/>
            <person name="Barry K."/>
            <person name="Bills G."/>
            <person name="Bluhm B."/>
            <person name="Cannon C."/>
            <person name="Castanera R."/>
            <person name="Culley D."/>
            <person name="Daum C."/>
            <person name="Ezra D."/>
            <person name="Gonzalez J."/>
            <person name="Henrissat B."/>
            <person name="Kuo A."/>
            <person name="Liang C."/>
            <person name="Lipzen A."/>
            <person name="Lutzoni F."/>
            <person name="Magnuson J."/>
            <person name="Mondo S."/>
            <person name="Nolan M."/>
            <person name="Ohm R."/>
            <person name="Pangilinan J."/>
            <person name="Park H.-J."/>
            <person name="Ramirez L."/>
            <person name="Alfaro M."/>
            <person name="Sun H."/>
            <person name="Tritt A."/>
            <person name="Yoshinaga Y."/>
            <person name="Zwiers L.-H."/>
            <person name="Turgeon B."/>
            <person name="Goodwin S."/>
            <person name="Spatafora J."/>
            <person name="Crous P."/>
            <person name="Grigoriev I."/>
        </authorList>
    </citation>
    <scope>NUCLEOTIDE SEQUENCE</scope>
    <source>
        <strain evidence="1">CBS 175.79</strain>
    </source>
</reference>
<protein>
    <submittedName>
        <fullName evidence="1">Uncharacterized protein</fullName>
    </submittedName>
</protein>